<sequence length="286" mass="30823">MKRFPRYPDVAAGRRLIAAMVVAVVVGVMPAQGRAGTACEAETISPQKVAAAAQTALTVAAALEERDAPAALVARVGTDLSAQGLVYSHVGFVVRDHPAGRWTAVHLLNECGSDRSGLYTQGLVNFFSDHLVNQDARIVWLEPAQAQRLADRLRALPRDGLHQPRYNLIARPGSGDYQNSTAWVLEILGTTLPQTAAVVDRRTAYLAAQGDGFEPDRIHIPYSKRVLGGLFSANVAFTDHPIGTRLGGDYPVVTVRSIVQYLARSGHVSAQREWRNGKAMGRLGAL</sequence>
<keyword evidence="2" id="KW-1185">Reference proteome</keyword>
<protein>
    <submittedName>
        <fullName evidence="1">DUF2145 domain-containing protein</fullName>
    </submittedName>
</protein>
<dbReference type="Proteomes" id="UP000829194">
    <property type="component" value="Chromosome"/>
</dbReference>
<dbReference type="InterPro" id="IPR014547">
    <property type="entry name" value="UCP028477"/>
</dbReference>
<name>A0ABY3X9Y5_9GAMM</name>
<dbReference type="EMBL" id="CP093547">
    <property type="protein sequence ID" value="UNP28299.1"/>
    <property type="molecule type" value="Genomic_DNA"/>
</dbReference>
<dbReference type="Pfam" id="PF09916">
    <property type="entry name" value="DUF2145"/>
    <property type="match status" value="1"/>
</dbReference>
<proteinExistence type="predicted"/>
<accession>A0ABY3X9Y5</accession>
<evidence type="ECO:0000313" key="2">
    <source>
        <dbReference type="Proteomes" id="UP000829194"/>
    </source>
</evidence>
<organism evidence="1 2">
    <name type="scientific">Lysobacter gummosus</name>
    <dbReference type="NCBI Taxonomy" id="262324"/>
    <lineage>
        <taxon>Bacteria</taxon>
        <taxon>Pseudomonadati</taxon>
        <taxon>Pseudomonadota</taxon>
        <taxon>Gammaproteobacteria</taxon>
        <taxon>Lysobacterales</taxon>
        <taxon>Lysobacteraceae</taxon>
        <taxon>Lysobacter</taxon>
    </lineage>
</organism>
<gene>
    <name evidence="1" type="ORF">MOV92_17610</name>
</gene>
<reference evidence="1 2" key="1">
    <citation type="submission" date="2022-03" db="EMBL/GenBank/DDBJ databases">
        <title>Complete genome sequence of Lysobacter capsici VKM B-2533 and Lysobacter gummosus 10.1.1, promising sources of lytic agents.</title>
        <authorList>
            <person name="Tarlachkov S.V."/>
            <person name="Kudryakova I.V."/>
            <person name="Afoshin A.S."/>
            <person name="Leontyevskaya E.A."/>
            <person name="Leontyevskaya N.V."/>
        </authorList>
    </citation>
    <scope>NUCLEOTIDE SEQUENCE [LARGE SCALE GENOMIC DNA]</scope>
    <source>
        <strain evidence="1 2">10.1.1</strain>
    </source>
</reference>
<evidence type="ECO:0000313" key="1">
    <source>
        <dbReference type="EMBL" id="UNP28299.1"/>
    </source>
</evidence>
<dbReference type="RefSeq" id="WP_083512615.1">
    <property type="nucleotide sequence ID" value="NZ_CP011131.1"/>
</dbReference>